<name>A0A9X7JQN0_9ACTN</name>
<accession>A0A9X7JQN0</accession>
<protein>
    <submittedName>
        <fullName evidence="2">Uncharacterized protein</fullName>
    </submittedName>
</protein>
<evidence type="ECO:0000313" key="2">
    <source>
        <dbReference type="EMBL" id="PSJ28112.1"/>
    </source>
</evidence>
<reference evidence="2 3" key="1">
    <citation type="submission" date="2018-03" db="EMBL/GenBank/DDBJ databases">
        <title>Chitinolytic properties of Streptosporangium nondiastaticum TBG75A20.</title>
        <authorList>
            <person name="Gayathri V."/>
            <person name="Shiburaj S."/>
        </authorList>
    </citation>
    <scope>NUCLEOTIDE SEQUENCE [LARGE SCALE GENOMIC DNA]</scope>
    <source>
        <strain evidence="2 3">TBG75A20</strain>
    </source>
</reference>
<gene>
    <name evidence="2" type="ORF">B7P34_14015</name>
</gene>
<sequence>MADADLSAAPRSPHPHPSAAPGYGKRTAPDQAPRRRGDFAHLRPREASIAAFIDRLPDGAAMDAKTLAAHLADYGQAACRTALRRLSEAGHLRRVTEWIKGDSGSQHWVTRTYFSRTARDDAWWEAVLTSGVAPQPVEGRPAARPPRQGRSRAYLLLAGVGRIDPRMTLSAAECQALEGLVQEWLDLGADDEEVVRALTGGLPPEVHSAGALARRRLVDKMPPERAPEPSPRRPLRPLRILECTVCRTPGRPEALPGGLCRDCRGESRADQWPDPAVVRDRADGIRRLVRAASRATVPPSSS</sequence>
<organism evidence="2 3">
    <name type="scientific">Streptosporangium nondiastaticum</name>
    <dbReference type="NCBI Taxonomy" id="35764"/>
    <lineage>
        <taxon>Bacteria</taxon>
        <taxon>Bacillati</taxon>
        <taxon>Actinomycetota</taxon>
        <taxon>Actinomycetes</taxon>
        <taxon>Streptosporangiales</taxon>
        <taxon>Streptosporangiaceae</taxon>
        <taxon>Streptosporangium</taxon>
    </lineage>
</organism>
<dbReference type="AlphaFoldDB" id="A0A9X7JQN0"/>
<keyword evidence="3" id="KW-1185">Reference proteome</keyword>
<evidence type="ECO:0000313" key="3">
    <source>
        <dbReference type="Proteomes" id="UP000242427"/>
    </source>
</evidence>
<evidence type="ECO:0000256" key="1">
    <source>
        <dbReference type="SAM" id="MobiDB-lite"/>
    </source>
</evidence>
<dbReference type="RefSeq" id="WP_106676378.1">
    <property type="nucleotide sequence ID" value="NZ_PXWG01000029.1"/>
</dbReference>
<proteinExistence type="predicted"/>
<feature type="region of interest" description="Disordered" evidence="1">
    <location>
        <begin position="1"/>
        <end position="36"/>
    </location>
</feature>
<dbReference type="Proteomes" id="UP000242427">
    <property type="component" value="Unassembled WGS sequence"/>
</dbReference>
<dbReference type="EMBL" id="PXWG01000029">
    <property type="protein sequence ID" value="PSJ28112.1"/>
    <property type="molecule type" value="Genomic_DNA"/>
</dbReference>
<comment type="caution">
    <text evidence="2">The sequence shown here is derived from an EMBL/GenBank/DDBJ whole genome shotgun (WGS) entry which is preliminary data.</text>
</comment>
<feature type="compositionally biased region" description="Low complexity" evidence="1">
    <location>
        <begin position="7"/>
        <end position="21"/>
    </location>
</feature>
<dbReference type="OrthoDB" id="4350229at2"/>